<dbReference type="SMART" id="SM00710">
    <property type="entry name" value="PbH1"/>
    <property type="match status" value="9"/>
</dbReference>
<dbReference type="eggNOG" id="COG3291">
    <property type="taxonomic scope" value="Bacteria"/>
</dbReference>
<dbReference type="Pfam" id="PF06119">
    <property type="entry name" value="NIDO"/>
    <property type="match status" value="2"/>
</dbReference>
<evidence type="ECO:0000313" key="3">
    <source>
        <dbReference type="EMBL" id="CAO80102.1"/>
    </source>
</evidence>
<dbReference type="InterPro" id="IPR015943">
    <property type="entry name" value="WD40/YVTN_repeat-like_dom_sf"/>
</dbReference>
<feature type="signal peptide" evidence="1">
    <location>
        <begin position="1"/>
        <end position="20"/>
    </location>
</feature>
<dbReference type="InterPro" id="IPR003886">
    <property type="entry name" value="NIDO_dom"/>
</dbReference>
<dbReference type="GO" id="GO:0007160">
    <property type="term" value="P:cell-matrix adhesion"/>
    <property type="evidence" value="ECO:0007669"/>
    <property type="project" value="InterPro"/>
</dbReference>
<keyword evidence="4" id="KW-1185">Reference proteome</keyword>
<organism evidence="3 4">
    <name type="scientific">Cloacimonas acidaminovorans (strain Evry)</name>
    <dbReference type="NCBI Taxonomy" id="459349"/>
    <lineage>
        <taxon>Bacteria</taxon>
        <taxon>Pseudomonadati</taxon>
        <taxon>Candidatus Cloacimonadota</taxon>
        <taxon>Candidatus Cloacimonadia</taxon>
        <taxon>Candidatus Cloacimonadales</taxon>
        <taxon>Candidatus Cloacimonadaceae</taxon>
        <taxon>Candidatus Cloacimonas</taxon>
    </lineage>
</organism>
<dbReference type="Gene3D" id="2.130.10.10">
    <property type="entry name" value="YVTN repeat-like/Quinoprotein amine dehydrogenase"/>
    <property type="match status" value="1"/>
</dbReference>
<name>B0VF50_CLOAI</name>
<dbReference type="InterPro" id="IPR022409">
    <property type="entry name" value="PKD/Chitinase_dom"/>
</dbReference>
<dbReference type="Gene3D" id="2.60.40.10">
    <property type="entry name" value="Immunoglobulins"/>
    <property type="match status" value="1"/>
</dbReference>
<dbReference type="InterPro" id="IPR007742">
    <property type="entry name" value="NosD_dom"/>
</dbReference>
<dbReference type="InterPro" id="IPR025965">
    <property type="entry name" value="FlgD/Vpr_Ig-like"/>
</dbReference>
<sequence length="1850" mass="201855">MAKRKFVILLFIIAAVLVSAQTIPYPVTSKEYQDYKEGLIGKIPVQPPVYSNVPKGEQIPLVFQRQQREGLLIPLDDSFQLAMEGNDDYYTSVIQLPFAFDFYGTTYTEFYINNNGNVSFGNPYSTYTSYGFPVNGFPMLAPFWADVDTRSGGQVFYKMESNRVTVIWNAVGYFSNHTDRVNTFELVLTNGWDPVVGLGYNVAFSYADMQWTTGDASGGENGFGGVPATVGLNKGDGIYYGLIGRFDHEGIDYYGPGGAPSGVSYLDNQLFRFTAIQGNFLPPVFGNLPAETVNIQEGESIQLHINASSPAPENTVYAEVQSDFTAGFYADILSGNPCYINLTINGLRNNVGLHTITITAIDNGTPSLSTVASFSVRIIPRLGDFLIVTNHNSPSINMVDVATNEVFGPFLQGQLGYSYLVDVVVSSDGHFALVSNFNNDTVYQIDLSNLLEPTIAASYNLGFPAEDITLSVDNRYAIVADGGPSNTYIAVLDLQSRTTVQVLDIYPHCAQGVTIGPDGKVLINDCTNGYVHQYLLNFATGNLSYSGVSIPVASCLNTVISPGGNFAIACSHNSDTKVLKLNADNTIDVIQNLGVSSQSAVYSSDGQIALIGEYSSSNDILAEYNVQGNGSLVWQQSFNLPFYSEGGYYGVDVLALSTDNSKAYIADFDAEANNILVNINLENGTQQNLTLPDPTGLAMGTMHLTAYFTATITNTLNSTQVQFHQHCSGNPDSYLWNFGDGQTSTEPNPYHIYYTPGLYTVTLTVYKNGESDSYSQTIEAMFNTQIHLTLDGSPYYYSATLAISEGSSLIIDNGVIVNFGPQAGLEVWGSISANGATFSGSETEGWKGIVLHSPVSPVTFNNCNIYNAVVGLKIINSSFTITNLLISKTQIFTGEIGLKVQGASNMVLNNVQVIGYSMGIVFENEARVASSPSLNNTRIRNTSSTLRTESHGLDVLGAVGLTVNNVDIQEYDYGVYWNGLGTTDYRSTPSLNNTRIRNTSSTLRTVAKGVKMIDISRVTMTNDSIIGYPTGLEITNDGSGLLTTTASLNNTRIRNTSSTLRTETTGINFSGHILATMESLDIDEYSTGIYYEGNGMFSDRATVSLNNTRIRNTSSTLRSVTKGLVMMNIGSVTITNDSIIGYPTGLEITNDGSGLLTTTASLNNTRIRNTSSTLRTETKGINFNGQILATMDSLYVEDYTTGIYYEGTGMPFNRTTPSLNNTRIRNTSSTLREPLKGVVLKNLAGITLNKNIIYPKVQVGQGNLSGNGIFLQTVQNAQIAHNTIWGLNTGLYATGSSNGTFTHNVIWTNGEQLNTPVILEDSNIPVSNSDISYTQGVFPGTGNLNADPLFVAPDEGNFYLKPRSPLANQGIGAMPFDFEVLAGVRTYTMHPGWNMMGVPYLTRETYSTPVSIFADDLSPFYVAPTYTSIVQLNPSAPPDTLGHIDMSYTGSYVIPSLVRPGIGYWVRNPYATPATIDVYGLMDDGSYNVVLDGTESPNNGWYLLANPYDLPIGLNNGIILGEGILVGLLKYNYVTNSYYFIDSEHPEVIEPWSGFFVKARVQDAHLYLNYPSQARQENENQPFVSDIPNVVSRPKLKWEFSLSAKAGEKGDAIILGVGEGAKDTLDPLDIPEIPNPPFPQTGILQFSICNNDWENNAGLYTRDIKNSRDGSWSWNLLLNLENMLEDGIFSDIIRISALGAEKIPAGYIFRIVNPADGSSVDLRNEDFLLNVEIFHSEGEPWLIPLCLEVIPLANDSGEREVFSASNYPNPFNPETTISYNLPAESFVTLEIYNLKGQLVKRLVSENKPSGAHKAVWNGADQQGREVASGFYFYRLKTKDNQLTRKILLMK</sequence>
<dbReference type="SUPFAM" id="SSF49299">
    <property type="entry name" value="PKD domain"/>
    <property type="match status" value="1"/>
</dbReference>
<feature type="domain" description="PKD" evidence="2">
    <location>
        <begin position="704"/>
        <end position="765"/>
    </location>
</feature>
<dbReference type="InterPro" id="IPR013783">
    <property type="entry name" value="Ig-like_fold"/>
</dbReference>
<dbReference type="OrthoDB" id="9814216at2"/>
<accession>B0VF50</accession>
<feature type="chain" id="PRO_5002755007" description="PKD domain-containing protein" evidence="1">
    <location>
        <begin position="21"/>
        <end position="1850"/>
    </location>
</feature>
<dbReference type="Pfam" id="PF05048">
    <property type="entry name" value="NosD"/>
    <property type="match status" value="1"/>
</dbReference>
<dbReference type="InterPro" id="IPR006626">
    <property type="entry name" value="PbH1"/>
</dbReference>
<dbReference type="NCBIfam" id="TIGR04183">
    <property type="entry name" value="Por_Secre_tail"/>
    <property type="match status" value="1"/>
</dbReference>
<evidence type="ECO:0000256" key="1">
    <source>
        <dbReference type="SAM" id="SignalP"/>
    </source>
</evidence>
<dbReference type="InterPro" id="IPR011050">
    <property type="entry name" value="Pectin_lyase_fold/virulence"/>
</dbReference>
<dbReference type="InterPro" id="IPR035986">
    <property type="entry name" value="PKD_dom_sf"/>
</dbReference>
<dbReference type="EMBL" id="CU466930">
    <property type="protein sequence ID" value="CAO80102.1"/>
    <property type="molecule type" value="Genomic_DNA"/>
</dbReference>
<evidence type="ECO:0000259" key="2">
    <source>
        <dbReference type="PROSITE" id="PS50093"/>
    </source>
</evidence>
<dbReference type="InterPro" id="IPR026444">
    <property type="entry name" value="Secre_tail"/>
</dbReference>
<dbReference type="SUPFAM" id="SSF51126">
    <property type="entry name" value="Pectin lyase-like"/>
    <property type="match status" value="2"/>
</dbReference>
<reference evidence="3 4" key="1">
    <citation type="journal article" date="2008" name="J. Bacteriol.">
        <title>'Candidatus Cloacamonas acidaminovorans': genome sequence reconstruction provides a first glimpse of a new bacterial division.</title>
        <authorList>
            <person name="Pelletier E."/>
            <person name="Kreimeyer A."/>
            <person name="Bocs S."/>
            <person name="Rouy Z."/>
            <person name="Gyapay G."/>
            <person name="Chouari R."/>
            <person name="Riviere D."/>
            <person name="Ganesan A."/>
            <person name="Daegelen P."/>
            <person name="Sghir A."/>
            <person name="Cohen G.N."/>
            <person name="Medigue C."/>
            <person name="Weissenbach J."/>
            <person name="Le Paslier D."/>
        </authorList>
    </citation>
    <scope>NUCLEOTIDE SEQUENCE [LARGE SCALE GENOMIC DNA]</scope>
    <source>
        <strain evidence="4">Evry</strain>
    </source>
</reference>
<dbReference type="HOGENOM" id="CLU_236901_0_0_0"/>
<dbReference type="SUPFAM" id="SSF50969">
    <property type="entry name" value="YVTN repeat-like/Quinoprotein amine dehydrogenase"/>
    <property type="match status" value="1"/>
</dbReference>
<dbReference type="eggNOG" id="COG3391">
    <property type="taxonomic scope" value="Bacteria"/>
</dbReference>
<evidence type="ECO:0000313" key="4">
    <source>
        <dbReference type="Proteomes" id="UP000002019"/>
    </source>
</evidence>
<dbReference type="Pfam" id="PF13860">
    <property type="entry name" value="FlgD_ig"/>
    <property type="match status" value="1"/>
</dbReference>
<dbReference type="InterPro" id="IPR011044">
    <property type="entry name" value="Quino_amine_DH_bsu"/>
</dbReference>
<dbReference type="KEGG" id="caci:CLOAM0192"/>
<dbReference type="PROSITE" id="PS50093">
    <property type="entry name" value="PKD"/>
    <property type="match status" value="1"/>
</dbReference>
<dbReference type="STRING" id="459349.CLOAM0192"/>
<dbReference type="RefSeq" id="WP_015423963.1">
    <property type="nucleotide sequence ID" value="NC_020449.1"/>
</dbReference>
<dbReference type="Gene3D" id="2.60.40.4070">
    <property type="match status" value="1"/>
</dbReference>
<protein>
    <recommendedName>
        <fullName evidence="2">PKD domain-containing protein</fullName>
    </recommendedName>
</protein>
<proteinExistence type="predicted"/>
<keyword evidence="1" id="KW-0732">Signal</keyword>
<dbReference type="Proteomes" id="UP000002019">
    <property type="component" value="Chromosome"/>
</dbReference>
<dbReference type="SMART" id="SM00089">
    <property type="entry name" value="PKD"/>
    <property type="match status" value="1"/>
</dbReference>
<dbReference type="InterPro" id="IPR000601">
    <property type="entry name" value="PKD_dom"/>
</dbReference>
<dbReference type="CDD" id="cd00146">
    <property type="entry name" value="PKD"/>
    <property type="match status" value="1"/>
</dbReference>
<gene>
    <name evidence="3" type="ordered locus">CLOAM0192</name>
</gene>
<dbReference type="Pfam" id="PF18911">
    <property type="entry name" value="PKD_4"/>
    <property type="match status" value="1"/>
</dbReference>